<keyword evidence="1" id="KW-0812">Transmembrane</keyword>
<reference evidence="2" key="2">
    <citation type="journal article" date="2021" name="Microbiome">
        <title>Successional dynamics and alternative stable states in a saline activated sludge microbial community over 9 years.</title>
        <authorList>
            <person name="Wang Y."/>
            <person name="Ye J."/>
            <person name="Ju F."/>
            <person name="Liu L."/>
            <person name="Boyd J.A."/>
            <person name="Deng Y."/>
            <person name="Parks D.H."/>
            <person name="Jiang X."/>
            <person name="Yin X."/>
            <person name="Woodcroft B.J."/>
            <person name="Tyson G.W."/>
            <person name="Hugenholtz P."/>
            <person name="Polz M.F."/>
            <person name="Zhang T."/>
        </authorList>
    </citation>
    <scope>NUCLEOTIDE SEQUENCE</scope>
    <source>
        <strain evidence="2">HKST-UBA11</strain>
    </source>
</reference>
<evidence type="ECO:0000313" key="2">
    <source>
        <dbReference type="EMBL" id="MCA9385235.1"/>
    </source>
</evidence>
<dbReference type="InterPro" id="IPR012902">
    <property type="entry name" value="N_methyl_site"/>
</dbReference>
<keyword evidence="1" id="KW-0472">Membrane</keyword>
<organism evidence="2 3">
    <name type="scientific">Candidatus Dojkabacteria bacterium</name>
    <dbReference type="NCBI Taxonomy" id="2099670"/>
    <lineage>
        <taxon>Bacteria</taxon>
        <taxon>Candidatus Dojkabacteria</taxon>
    </lineage>
</organism>
<feature type="transmembrane region" description="Helical" evidence="1">
    <location>
        <begin position="12"/>
        <end position="33"/>
    </location>
</feature>
<dbReference type="Pfam" id="PF07963">
    <property type="entry name" value="N_methyl"/>
    <property type="match status" value="1"/>
</dbReference>
<reference evidence="2" key="1">
    <citation type="submission" date="2020-04" db="EMBL/GenBank/DDBJ databases">
        <authorList>
            <person name="Zhang T."/>
        </authorList>
    </citation>
    <scope>NUCLEOTIDE SEQUENCE</scope>
    <source>
        <strain evidence="2">HKST-UBA11</strain>
    </source>
</reference>
<name>A0A955L778_9BACT</name>
<dbReference type="Proteomes" id="UP000754563">
    <property type="component" value="Unassembled WGS sequence"/>
</dbReference>
<proteinExistence type="predicted"/>
<dbReference type="PROSITE" id="PS00409">
    <property type="entry name" value="PROKAR_NTER_METHYL"/>
    <property type="match status" value="1"/>
</dbReference>
<dbReference type="AlphaFoldDB" id="A0A955L778"/>
<evidence type="ECO:0000313" key="3">
    <source>
        <dbReference type="Proteomes" id="UP000754563"/>
    </source>
</evidence>
<comment type="caution">
    <text evidence="2">The sequence shown here is derived from an EMBL/GenBank/DDBJ whole genome shotgun (WGS) entry which is preliminary data.</text>
</comment>
<sequence length="152" mass="15706">MKNKKGFSLVELLVAMAIIAVLIAIAAFGIQILQRNARNTQRRKSLQDVQLVIADITANYFGETPNGAFTISGTDLQIPHTSGPSTYPIPAAFANATAGLTCGTAAGTTTATGGGALGNDEIVYGIDTTSGTLCVSLEAANGGDYLIYTITY</sequence>
<dbReference type="InterPro" id="IPR045584">
    <property type="entry name" value="Pilin-like"/>
</dbReference>
<dbReference type="Gene3D" id="3.30.700.10">
    <property type="entry name" value="Glycoprotein, Type 4 Pilin"/>
    <property type="match status" value="1"/>
</dbReference>
<evidence type="ECO:0000256" key="1">
    <source>
        <dbReference type="SAM" id="Phobius"/>
    </source>
</evidence>
<keyword evidence="1" id="KW-1133">Transmembrane helix</keyword>
<accession>A0A955L778</accession>
<dbReference type="NCBIfam" id="TIGR02532">
    <property type="entry name" value="IV_pilin_GFxxxE"/>
    <property type="match status" value="1"/>
</dbReference>
<dbReference type="EMBL" id="JAGQLH010000009">
    <property type="protein sequence ID" value="MCA9385235.1"/>
    <property type="molecule type" value="Genomic_DNA"/>
</dbReference>
<gene>
    <name evidence="2" type="ORF">KC717_01160</name>
</gene>
<dbReference type="SUPFAM" id="SSF54523">
    <property type="entry name" value="Pili subunits"/>
    <property type="match status" value="1"/>
</dbReference>
<protein>
    <submittedName>
        <fullName evidence="2">Prepilin-type N-terminal cleavage/methylation domain-containing protein</fullName>
    </submittedName>
</protein>